<gene>
    <name evidence="6" type="ORF">EV192_105553</name>
</gene>
<keyword evidence="1" id="KW-0540">Nuclease</keyword>
<dbReference type="AlphaFoldDB" id="A0A4R2JFG8"/>
<dbReference type="GO" id="GO:0004518">
    <property type="term" value="F:nuclease activity"/>
    <property type="evidence" value="ECO:0007669"/>
    <property type="project" value="UniProtKB-KW"/>
</dbReference>
<dbReference type="InterPro" id="IPR002716">
    <property type="entry name" value="PIN_dom"/>
</dbReference>
<dbReference type="GO" id="GO:0016787">
    <property type="term" value="F:hydrolase activity"/>
    <property type="evidence" value="ECO:0007669"/>
    <property type="project" value="UniProtKB-KW"/>
</dbReference>
<evidence type="ECO:0000313" key="6">
    <source>
        <dbReference type="EMBL" id="TCO58483.1"/>
    </source>
</evidence>
<dbReference type="InterPro" id="IPR029060">
    <property type="entry name" value="PIN-like_dom_sf"/>
</dbReference>
<protein>
    <submittedName>
        <fullName evidence="6">Putative nucleic acid-binding protein</fullName>
    </submittedName>
</protein>
<dbReference type="PANTHER" id="PTHR35901:SF1">
    <property type="entry name" value="EXONUCLEASE VAPC9"/>
    <property type="match status" value="1"/>
</dbReference>
<evidence type="ECO:0000259" key="5">
    <source>
        <dbReference type="Pfam" id="PF01850"/>
    </source>
</evidence>
<keyword evidence="7" id="KW-1185">Reference proteome</keyword>
<evidence type="ECO:0000256" key="1">
    <source>
        <dbReference type="ARBA" id="ARBA00022722"/>
    </source>
</evidence>
<keyword evidence="4" id="KW-0460">Magnesium</keyword>
<sequence>MSRAVLDASVLATFYASEDSRQPQTAARLSAGYTLFAPAHLDVEVVSALRGMAMGNTKLRKSVPGALENLAILPIRRTPIAPLLHRVWELRDNITPYDAAYVALAERLDSPLITCDAKLAASSGARCVFDLIG</sequence>
<dbReference type="InterPro" id="IPR051619">
    <property type="entry name" value="TypeII_TA_RNase_PINc/VapC"/>
</dbReference>
<proteinExistence type="predicted"/>
<dbReference type="OrthoDB" id="4377304at2"/>
<dbReference type="EMBL" id="SLWS01000005">
    <property type="protein sequence ID" value="TCO58483.1"/>
    <property type="molecule type" value="Genomic_DNA"/>
</dbReference>
<evidence type="ECO:0000313" key="7">
    <source>
        <dbReference type="Proteomes" id="UP000295680"/>
    </source>
</evidence>
<comment type="caution">
    <text evidence="6">The sequence shown here is derived from an EMBL/GenBank/DDBJ whole genome shotgun (WGS) entry which is preliminary data.</text>
</comment>
<dbReference type="PANTHER" id="PTHR35901">
    <property type="entry name" value="RIBONUCLEASE VAPC3"/>
    <property type="match status" value="1"/>
</dbReference>
<evidence type="ECO:0000256" key="4">
    <source>
        <dbReference type="ARBA" id="ARBA00022842"/>
    </source>
</evidence>
<dbReference type="GO" id="GO:0046872">
    <property type="term" value="F:metal ion binding"/>
    <property type="evidence" value="ECO:0007669"/>
    <property type="project" value="UniProtKB-KW"/>
</dbReference>
<accession>A0A4R2JFG8</accession>
<evidence type="ECO:0000256" key="3">
    <source>
        <dbReference type="ARBA" id="ARBA00022801"/>
    </source>
</evidence>
<name>A0A4R2JFG8_9PSEU</name>
<keyword evidence="2" id="KW-0479">Metal-binding</keyword>
<dbReference type="Pfam" id="PF01850">
    <property type="entry name" value="PIN"/>
    <property type="match status" value="1"/>
</dbReference>
<dbReference type="Proteomes" id="UP000295680">
    <property type="component" value="Unassembled WGS sequence"/>
</dbReference>
<feature type="domain" description="PIN" evidence="5">
    <location>
        <begin position="5"/>
        <end position="120"/>
    </location>
</feature>
<keyword evidence="3" id="KW-0378">Hydrolase</keyword>
<reference evidence="6 7" key="1">
    <citation type="submission" date="2019-03" db="EMBL/GenBank/DDBJ databases">
        <title>Genomic Encyclopedia of Type Strains, Phase IV (KMG-IV): sequencing the most valuable type-strain genomes for metagenomic binning, comparative biology and taxonomic classification.</title>
        <authorList>
            <person name="Goeker M."/>
        </authorList>
    </citation>
    <scope>NUCLEOTIDE SEQUENCE [LARGE SCALE GENOMIC DNA]</scope>
    <source>
        <strain evidence="6 7">DSM 45934</strain>
    </source>
</reference>
<evidence type="ECO:0000256" key="2">
    <source>
        <dbReference type="ARBA" id="ARBA00022723"/>
    </source>
</evidence>
<dbReference type="InterPro" id="IPR044153">
    <property type="entry name" value="PIN_Pae0151-like"/>
</dbReference>
<dbReference type="CDD" id="cd09873">
    <property type="entry name" value="PIN_Pae0151-like"/>
    <property type="match status" value="1"/>
</dbReference>
<dbReference type="SUPFAM" id="SSF88723">
    <property type="entry name" value="PIN domain-like"/>
    <property type="match status" value="1"/>
</dbReference>
<dbReference type="RefSeq" id="WP_132119261.1">
    <property type="nucleotide sequence ID" value="NZ_SLWS01000005.1"/>
</dbReference>
<dbReference type="Gene3D" id="3.40.50.1010">
    <property type="entry name" value="5'-nuclease"/>
    <property type="match status" value="1"/>
</dbReference>
<organism evidence="6 7">
    <name type="scientific">Actinocrispum wychmicini</name>
    <dbReference type="NCBI Taxonomy" id="1213861"/>
    <lineage>
        <taxon>Bacteria</taxon>
        <taxon>Bacillati</taxon>
        <taxon>Actinomycetota</taxon>
        <taxon>Actinomycetes</taxon>
        <taxon>Pseudonocardiales</taxon>
        <taxon>Pseudonocardiaceae</taxon>
        <taxon>Actinocrispum</taxon>
    </lineage>
</organism>